<sequence length="277" mass="29548">MAVVDAVVDAVTRDPERKITLADIVRDTGLSRATTHAIVAELVDLGWLRRDDDGIITLGTGLLATATRVLGADRLTTAARPILSDLADAVRAPVFLARRIDDSRVTVVEYLWPQRSSAKTPPDLPAGRRIALRPPICREFLAWEPPAVQEAWIELAPDADRARLRLVLPAVAERGYSIERVADEHRAVIDALTTMSSVPASLRHRVGALVSELSVIDYLPGELVGEVGAVTVGAPVFDGERVIASVVACPNTTMSADELAHIGAATVAAAALLKESP</sequence>
<protein>
    <submittedName>
        <fullName evidence="5">Putative transcriptional regulator, IclR family protein</fullName>
    </submittedName>
</protein>
<dbReference type="PANTHER" id="PTHR30136">
    <property type="entry name" value="HELIX-TURN-HELIX TRANSCRIPTIONAL REGULATOR, ICLR FAMILY"/>
    <property type="match status" value="1"/>
</dbReference>
<evidence type="ECO:0000313" key="5">
    <source>
        <dbReference type="EMBL" id="GED96837.1"/>
    </source>
</evidence>
<reference evidence="6" key="1">
    <citation type="submission" date="2019-06" db="EMBL/GenBank/DDBJ databases">
        <title>Gordonia isolated from sludge of a wastewater treatment plant.</title>
        <authorList>
            <person name="Tamura T."/>
            <person name="Aoyama K."/>
            <person name="Kang Y."/>
            <person name="Saito S."/>
            <person name="Akiyama N."/>
            <person name="Yazawa K."/>
            <person name="Gonoi T."/>
            <person name="Mikami Y."/>
        </authorList>
    </citation>
    <scope>NUCLEOTIDE SEQUENCE [LARGE SCALE GENOMIC DNA]</scope>
    <source>
        <strain evidence="6">NBRC 107697</strain>
    </source>
</reference>
<gene>
    <name evidence="5" type="ORF">nbrc107697_08760</name>
</gene>
<dbReference type="GO" id="GO:0003677">
    <property type="term" value="F:DNA binding"/>
    <property type="evidence" value="ECO:0007669"/>
    <property type="project" value="UniProtKB-KW"/>
</dbReference>
<dbReference type="Gene3D" id="3.30.450.40">
    <property type="match status" value="1"/>
</dbReference>
<dbReference type="Proteomes" id="UP000444980">
    <property type="component" value="Unassembled WGS sequence"/>
</dbReference>
<dbReference type="InterPro" id="IPR036388">
    <property type="entry name" value="WH-like_DNA-bd_sf"/>
</dbReference>
<evidence type="ECO:0000256" key="3">
    <source>
        <dbReference type="ARBA" id="ARBA00023163"/>
    </source>
</evidence>
<evidence type="ECO:0000313" key="6">
    <source>
        <dbReference type="Proteomes" id="UP000444980"/>
    </source>
</evidence>
<dbReference type="InterPro" id="IPR050707">
    <property type="entry name" value="HTH_MetabolicPath_Reg"/>
</dbReference>
<dbReference type="PROSITE" id="PS51078">
    <property type="entry name" value="ICLR_ED"/>
    <property type="match status" value="1"/>
</dbReference>
<accession>A0A7I9UUL2</accession>
<proteinExistence type="predicted"/>
<dbReference type="PANTHER" id="PTHR30136:SF24">
    <property type="entry name" value="HTH-TYPE TRANSCRIPTIONAL REPRESSOR ALLR"/>
    <property type="match status" value="1"/>
</dbReference>
<keyword evidence="2" id="KW-0238">DNA-binding</keyword>
<dbReference type="SUPFAM" id="SSF55781">
    <property type="entry name" value="GAF domain-like"/>
    <property type="match status" value="1"/>
</dbReference>
<dbReference type="Pfam" id="PF09339">
    <property type="entry name" value="HTH_IclR"/>
    <property type="match status" value="1"/>
</dbReference>
<evidence type="ECO:0000256" key="2">
    <source>
        <dbReference type="ARBA" id="ARBA00023125"/>
    </source>
</evidence>
<dbReference type="InterPro" id="IPR005471">
    <property type="entry name" value="Tscrpt_reg_IclR_N"/>
</dbReference>
<feature type="domain" description="IclR-ED" evidence="4">
    <location>
        <begin position="61"/>
        <end position="277"/>
    </location>
</feature>
<dbReference type="AlphaFoldDB" id="A0A7I9UUL2"/>
<dbReference type="Gene3D" id="1.10.10.10">
    <property type="entry name" value="Winged helix-like DNA-binding domain superfamily/Winged helix DNA-binding domain"/>
    <property type="match status" value="1"/>
</dbReference>
<dbReference type="InterPro" id="IPR036390">
    <property type="entry name" value="WH_DNA-bd_sf"/>
</dbReference>
<comment type="caution">
    <text evidence="5">The sequence shown here is derived from an EMBL/GenBank/DDBJ whole genome shotgun (WGS) entry which is preliminary data.</text>
</comment>
<evidence type="ECO:0000256" key="1">
    <source>
        <dbReference type="ARBA" id="ARBA00023015"/>
    </source>
</evidence>
<evidence type="ECO:0000259" key="4">
    <source>
        <dbReference type="PROSITE" id="PS51078"/>
    </source>
</evidence>
<keyword evidence="6" id="KW-1185">Reference proteome</keyword>
<dbReference type="InterPro" id="IPR029016">
    <property type="entry name" value="GAF-like_dom_sf"/>
</dbReference>
<dbReference type="GO" id="GO:0045892">
    <property type="term" value="P:negative regulation of DNA-templated transcription"/>
    <property type="evidence" value="ECO:0007669"/>
    <property type="project" value="TreeGrafter"/>
</dbReference>
<dbReference type="SMART" id="SM00346">
    <property type="entry name" value="HTH_ICLR"/>
    <property type="match status" value="1"/>
</dbReference>
<dbReference type="SUPFAM" id="SSF46785">
    <property type="entry name" value="Winged helix' DNA-binding domain"/>
    <property type="match status" value="1"/>
</dbReference>
<organism evidence="5 6">
    <name type="scientific">Gordonia crocea</name>
    <dbReference type="NCBI Taxonomy" id="589162"/>
    <lineage>
        <taxon>Bacteria</taxon>
        <taxon>Bacillati</taxon>
        <taxon>Actinomycetota</taxon>
        <taxon>Actinomycetes</taxon>
        <taxon>Mycobacteriales</taxon>
        <taxon>Gordoniaceae</taxon>
        <taxon>Gordonia</taxon>
    </lineage>
</organism>
<name>A0A7I9UUL2_9ACTN</name>
<dbReference type="InterPro" id="IPR014757">
    <property type="entry name" value="Tscrpt_reg_IclR_C"/>
</dbReference>
<keyword evidence="3" id="KW-0804">Transcription</keyword>
<dbReference type="EMBL" id="BJOU01000001">
    <property type="protein sequence ID" value="GED96837.1"/>
    <property type="molecule type" value="Genomic_DNA"/>
</dbReference>
<dbReference type="GO" id="GO:0003700">
    <property type="term" value="F:DNA-binding transcription factor activity"/>
    <property type="evidence" value="ECO:0007669"/>
    <property type="project" value="TreeGrafter"/>
</dbReference>
<keyword evidence="1" id="KW-0805">Transcription regulation</keyword>